<dbReference type="EMBL" id="BSDT01000001">
    <property type="protein sequence ID" value="GLI44908.1"/>
    <property type="molecule type" value="Genomic_DNA"/>
</dbReference>
<proteinExistence type="inferred from homology"/>
<feature type="active site" evidence="4">
    <location>
        <position position="17"/>
    </location>
</feature>
<dbReference type="GO" id="GO:0004725">
    <property type="term" value="F:protein tyrosine phosphatase activity"/>
    <property type="evidence" value="ECO:0007669"/>
    <property type="project" value="InterPro"/>
</dbReference>
<evidence type="ECO:0000256" key="1">
    <source>
        <dbReference type="ARBA" id="ARBA00011063"/>
    </source>
</evidence>
<dbReference type="SMART" id="SM00226">
    <property type="entry name" value="LMWPc"/>
    <property type="match status" value="1"/>
</dbReference>
<evidence type="ECO:0000256" key="2">
    <source>
        <dbReference type="ARBA" id="ARBA00022801"/>
    </source>
</evidence>
<organism evidence="6 7">
    <name type="scientific">Glycomyces algeriensis</name>
    <dbReference type="NCBI Taxonomy" id="256037"/>
    <lineage>
        <taxon>Bacteria</taxon>
        <taxon>Bacillati</taxon>
        <taxon>Actinomycetota</taxon>
        <taxon>Actinomycetes</taxon>
        <taxon>Glycomycetales</taxon>
        <taxon>Glycomycetaceae</taxon>
        <taxon>Glycomyces</taxon>
    </lineage>
</organism>
<comment type="similarity">
    <text evidence="1">Belongs to the low molecular weight phosphotyrosine protein phosphatase family.</text>
</comment>
<evidence type="ECO:0000256" key="3">
    <source>
        <dbReference type="ARBA" id="ARBA00022912"/>
    </source>
</evidence>
<keyword evidence="3" id="KW-0904">Protein phosphatase</keyword>
<evidence type="ECO:0000313" key="6">
    <source>
        <dbReference type="EMBL" id="GLI44908.1"/>
    </source>
</evidence>
<name>A0A9W6LIS5_9ACTN</name>
<evidence type="ECO:0000259" key="5">
    <source>
        <dbReference type="SMART" id="SM00226"/>
    </source>
</evidence>
<dbReference type="Pfam" id="PF01451">
    <property type="entry name" value="LMWPc"/>
    <property type="match status" value="1"/>
</dbReference>
<keyword evidence="2" id="KW-0378">Hydrolase</keyword>
<dbReference type="InterPro" id="IPR023485">
    <property type="entry name" value="Ptyr_pPase"/>
</dbReference>
<accession>A0A9W6LIS5</accession>
<sequence length="183" mass="19745">MTSPFTVLHVCTGNICRSPMSERILAGLTGEDVLNHGAGISPFHEGENMQGNAMTELESRGFDPAGHRARHLLREHVEASDLILVATIGHREYLAERFPESSAKAFLVRSFGPMAADLAGSLPDGDTAVRGKALVDAADARRGDYDELDLADPWGMRQAVYAQIADQLEAALRPVADALEPRP</sequence>
<dbReference type="PRINTS" id="PR00719">
    <property type="entry name" value="LMWPTPASE"/>
</dbReference>
<feature type="domain" description="Phosphotyrosine protein phosphatase I" evidence="5">
    <location>
        <begin position="5"/>
        <end position="178"/>
    </location>
</feature>
<evidence type="ECO:0000313" key="7">
    <source>
        <dbReference type="Proteomes" id="UP001144313"/>
    </source>
</evidence>
<dbReference type="Proteomes" id="UP001144313">
    <property type="component" value="Unassembled WGS sequence"/>
</dbReference>
<reference evidence="6" key="1">
    <citation type="submission" date="2022-12" db="EMBL/GenBank/DDBJ databases">
        <title>Reference genome sequencing for broad-spectrum identification of bacterial and archaeal isolates by mass spectrometry.</title>
        <authorList>
            <person name="Sekiguchi Y."/>
            <person name="Tourlousse D.M."/>
        </authorList>
    </citation>
    <scope>NUCLEOTIDE SEQUENCE</scope>
    <source>
        <strain evidence="6">LLR39Z86</strain>
    </source>
</reference>
<dbReference type="PANTHER" id="PTHR11717:SF31">
    <property type="entry name" value="LOW MOLECULAR WEIGHT PROTEIN-TYROSINE-PHOSPHATASE ETP-RELATED"/>
    <property type="match status" value="1"/>
</dbReference>
<evidence type="ECO:0000256" key="4">
    <source>
        <dbReference type="PIRSR" id="PIRSR617867-1"/>
    </source>
</evidence>
<dbReference type="RefSeq" id="WP_270115650.1">
    <property type="nucleotide sequence ID" value="NZ_BAAAOL010000001.1"/>
</dbReference>
<feature type="active site" description="Nucleophile" evidence="4">
    <location>
        <position position="11"/>
    </location>
</feature>
<dbReference type="InterPro" id="IPR050438">
    <property type="entry name" value="LMW_PTPase"/>
</dbReference>
<keyword evidence="7" id="KW-1185">Reference proteome</keyword>
<dbReference type="PANTHER" id="PTHR11717">
    <property type="entry name" value="LOW MOLECULAR WEIGHT PROTEIN TYROSINE PHOSPHATASE"/>
    <property type="match status" value="1"/>
</dbReference>
<dbReference type="InterPro" id="IPR017867">
    <property type="entry name" value="Tyr_phospatase_low_mol_wt"/>
</dbReference>
<comment type="caution">
    <text evidence="6">The sequence shown here is derived from an EMBL/GenBank/DDBJ whole genome shotgun (WGS) entry which is preliminary data.</text>
</comment>
<dbReference type="Gene3D" id="3.40.50.2300">
    <property type="match status" value="1"/>
</dbReference>
<dbReference type="InterPro" id="IPR036196">
    <property type="entry name" value="Ptyr_pPase_sf"/>
</dbReference>
<dbReference type="SUPFAM" id="SSF52788">
    <property type="entry name" value="Phosphotyrosine protein phosphatases I"/>
    <property type="match status" value="1"/>
</dbReference>
<protein>
    <submittedName>
        <fullName evidence="6">Low molecular weight phosphatase family protein</fullName>
    </submittedName>
</protein>
<gene>
    <name evidence="6" type="ORF">GALLR39Z86_47580</name>
</gene>
<dbReference type="AlphaFoldDB" id="A0A9W6LIS5"/>